<keyword evidence="2" id="KW-1133">Transmembrane helix</keyword>
<feature type="coiled-coil region" evidence="1">
    <location>
        <begin position="39"/>
        <end position="73"/>
    </location>
</feature>
<evidence type="ECO:0000256" key="1">
    <source>
        <dbReference type="SAM" id="Coils"/>
    </source>
</evidence>
<dbReference type="GO" id="GO:0043683">
    <property type="term" value="P:type IV pilus assembly"/>
    <property type="evidence" value="ECO:0007669"/>
    <property type="project" value="InterPro"/>
</dbReference>
<keyword evidence="4" id="KW-1185">Reference proteome</keyword>
<proteinExistence type="predicted"/>
<reference evidence="3" key="1">
    <citation type="journal article" date="2014" name="Int. J. Syst. Evol. Microbiol.">
        <title>Complete genome sequence of Corynebacterium casei LMG S-19264T (=DSM 44701T), isolated from a smear-ripened cheese.</title>
        <authorList>
            <consortium name="US DOE Joint Genome Institute (JGI-PGF)"/>
            <person name="Walter F."/>
            <person name="Albersmeier A."/>
            <person name="Kalinowski J."/>
            <person name="Ruckert C."/>
        </authorList>
    </citation>
    <scope>NUCLEOTIDE SEQUENCE</scope>
    <source>
        <strain evidence="3">CGMCC 1.6333</strain>
    </source>
</reference>
<evidence type="ECO:0008006" key="5">
    <source>
        <dbReference type="Google" id="ProtNLM"/>
    </source>
</evidence>
<dbReference type="EMBL" id="BMLG01000003">
    <property type="protein sequence ID" value="GGM27313.1"/>
    <property type="molecule type" value="Genomic_DNA"/>
</dbReference>
<dbReference type="InterPro" id="IPR014717">
    <property type="entry name" value="Transl_elong_EF1B/ribsomal_bS6"/>
</dbReference>
<dbReference type="OrthoDB" id="2427034at2"/>
<evidence type="ECO:0000313" key="3">
    <source>
        <dbReference type="EMBL" id="GGM27313.1"/>
    </source>
</evidence>
<sequence length="203" mass="23648">MIFRWSRMHSIILIGSLLLVILIAFFSFYQYIYPRQQELEHLQLKLAEQDILIENADQNSQEIEDEVASSLNLQKQLPIDKAVNQLILNFEEIEKITNTTITLMTKSEDQLSNSKSEEATPDLKKINYQLNVISTNYDDMNQFLVELNNMDRLVEINNIEFTQINVENFELSIGVTAFYNPSLTALQIESPAFEYNQQEEDQD</sequence>
<dbReference type="Pfam" id="PF04350">
    <property type="entry name" value="PilO"/>
    <property type="match status" value="1"/>
</dbReference>
<dbReference type="AlphaFoldDB" id="A0A917WTH1"/>
<keyword evidence="2" id="KW-0812">Transmembrane</keyword>
<keyword evidence="1" id="KW-0175">Coiled coil</keyword>
<reference evidence="3" key="2">
    <citation type="submission" date="2020-09" db="EMBL/GenBank/DDBJ databases">
        <authorList>
            <person name="Sun Q."/>
            <person name="Zhou Y."/>
        </authorList>
    </citation>
    <scope>NUCLEOTIDE SEQUENCE</scope>
    <source>
        <strain evidence="3">CGMCC 1.6333</strain>
    </source>
</reference>
<gene>
    <name evidence="3" type="ORF">GCM10011351_11420</name>
</gene>
<dbReference type="Gene3D" id="3.30.70.60">
    <property type="match status" value="1"/>
</dbReference>
<evidence type="ECO:0000313" key="4">
    <source>
        <dbReference type="Proteomes" id="UP000618460"/>
    </source>
</evidence>
<protein>
    <recommendedName>
        <fullName evidence="5">Pilus assembly protein PilO</fullName>
    </recommendedName>
</protein>
<name>A0A917WTH1_9BACI</name>
<comment type="caution">
    <text evidence="3">The sequence shown here is derived from an EMBL/GenBank/DDBJ whole genome shotgun (WGS) entry which is preliminary data.</text>
</comment>
<dbReference type="RefSeq" id="WP_117156886.1">
    <property type="nucleotide sequence ID" value="NZ_BMLG01000003.1"/>
</dbReference>
<organism evidence="3 4">
    <name type="scientific">Paraliobacillus quinghaiensis</name>
    <dbReference type="NCBI Taxonomy" id="470815"/>
    <lineage>
        <taxon>Bacteria</taxon>
        <taxon>Bacillati</taxon>
        <taxon>Bacillota</taxon>
        <taxon>Bacilli</taxon>
        <taxon>Bacillales</taxon>
        <taxon>Bacillaceae</taxon>
        <taxon>Paraliobacillus</taxon>
    </lineage>
</organism>
<keyword evidence="2" id="KW-0472">Membrane</keyword>
<dbReference type="GO" id="GO:0043107">
    <property type="term" value="P:type IV pilus-dependent motility"/>
    <property type="evidence" value="ECO:0007669"/>
    <property type="project" value="InterPro"/>
</dbReference>
<dbReference type="InterPro" id="IPR007445">
    <property type="entry name" value="PilO"/>
</dbReference>
<evidence type="ECO:0000256" key="2">
    <source>
        <dbReference type="SAM" id="Phobius"/>
    </source>
</evidence>
<dbReference type="Proteomes" id="UP000618460">
    <property type="component" value="Unassembled WGS sequence"/>
</dbReference>
<feature type="transmembrane region" description="Helical" evidence="2">
    <location>
        <begin position="12"/>
        <end position="32"/>
    </location>
</feature>
<accession>A0A917WTH1</accession>